<proteinExistence type="predicted"/>
<evidence type="ECO:0000313" key="2">
    <source>
        <dbReference type="EMBL" id="KAK8919294.1"/>
    </source>
</evidence>
<comment type="caution">
    <text evidence="2">The sequence shown here is derived from an EMBL/GenBank/DDBJ whole genome shotgun (WGS) entry which is preliminary data.</text>
</comment>
<gene>
    <name evidence="2" type="ORF">KSP39_PZI021496</name>
</gene>
<dbReference type="Proteomes" id="UP001418222">
    <property type="component" value="Unassembled WGS sequence"/>
</dbReference>
<accession>A0AAP0AYX6</accession>
<name>A0AAP0AYX6_9ASPA</name>
<organism evidence="2 3">
    <name type="scientific">Platanthera zijinensis</name>
    <dbReference type="NCBI Taxonomy" id="2320716"/>
    <lineage>
        <taxon>Eukaryota</taxon>
        <taxon>Viridiplantae</taxon>
        <taxon>Streptophyta</taxon>
        <taxon>Embryophyta</taxon>
        <taxon>Tracheophyta</taxon>
        <taxon>Spermatophyta</taxon>
        <taxon>Magnoliopsida</taxon>
        <taxon>Liliopsida</taxon>
        <taxon>Asparagales</taxon>
        <taxon>Orchidaceae</taxon>
        <taxon>Orchidoideae</taxon>
        <taxon>Orchideae</taxon>
        <taxon>Orchidinae</taxon>
        <taxon>Platanthera</taxon>
    </lineage>
</organism>
<keyword evidence="1" id="KW-0472">Membrane</keyword>
<evidence type="ECO:0000313" key="3">
    <source>
        <dbReference type="Proteomes" id="UP001418222"/>
    </source>
</evidence>
<dbReference type="EMBL" id="JBBWWQ010000019">
    <property type="protein sequence ID" value="KAK8919294.1"/>
    <property type="molecule type" value="Genomic_DNA"/>
</dbReference>
<evidence type="ECO:0000256" key="1">
    <source>
        <dbReference type="SAM" id="Phobius"/>
    </source>
</evidence>
<feature type="transmembrane region" description="Helical" evidence="1">
    <location>
        <begin position="49"/>
        <end position="75"/>
    </location>
</feature>
<dbReference type="AlphaFoldDB" id="A0AAP0AYX6"/>
<sequence length="102" mass="11876">MPLTYKSITWRQCQGDLRFAFQYQNSTIGVDHAKIDTCMLKHVWLSEHVFAPFVIGHILGIVKCTTIFALCTFLLRAPHYDMCTHICYVHRIFVNSKLTRLT</sequence>
<keyword evidence="1" id="KW-0812">Transmembrane</keyword>
<protein>
    <submittedName>
        <fullName evidence="2">Uncharacterized protein</fullName>
    </submittedName>
</protein>
<reference evidence="2 3" key="1">
    <citation type="journal article" date="2022" name="Nat. Plants">
        <title>Genomes of leafy and leafless Platanthera orchids illuminate the evolution of mycoheterotrophy.</title>
        <authorList>
            <person name="Li M.H."/>
            <person name="Liu K.W."/>
            <person name="Li Z."/>
            <person name="Lu H.C."/>
            <person name="Ye Q.L."/>
            <person name="Zhang D."/>
            <person name="Wang J.Y."/>
            <person name="Li Y.F."/>
            <person name="Zhong Z.M."/>
            <person name="Liu X."/>
            <person name="Yu X."/>
            <person name="Liu D.K."/>
            <person name="Tu X.D."/>
            <person name="Liu B."/>
            <person name="Hao Y."/>
            <person name="Liao X.Y."/>
            <person name="Jiang Y.T."/>
            <person name="Sun W.H."/>
            <person name="Chen J."/>
            <person name="Chen Y.Q."/>
            <person name="Ai Y."/>
            <person name="Zhai J.W."/>
            <person name="Wu S.S."/>
            <person name="Zhou Z."/>
            <person name="Hsiao Y.Y."/>
            <person name="Wu W.L."/>
            <person name="Chen Y.Y."/>
            <person name="Lin Y.F."/>
            <person name="Hsu J.L."/>
            <person name="Li C.Y."/>
            <person name="Wang Z.W."/>
            <person name="Zhao X."/>
            <person name="Zhong W.Y."/>
            <person name="Ma X.K."/>
            <person name="Ma L."/>
            <person name="Huang J."/>
            <person name="Chen G.Z."/>
            <person name="Huang M.Z."/>
            <person name="Huang L."/>
            <person name="Peng D.H."/>
            <person name="Luo Y.B."/>
            <person name="Zou S.Q."/>
            <person name="Chen S.P."/>
            <person name="Lan S."/>
            <person name="Tsai W.C."/>
            <person name="Van de Peer Y."/>
            <person name="Liu Z.J."/>
        </authorList>
    </citation>
    <scope>NUCLEOTIDE SEQUENCE [LARGE SCALE GENOMIC DNA]</scope>
    <source>
        <strain evidence="2">Lor287</strain>
    </source>
</reference>
<keyword evidence="3" id="KW-1185">Reference proteome</keyword>
<keyword evidence="1" id="KW-1133">Transmembrane helix</keyword>